<evidence type="ECO:0000256" key="9">
    <source>
        <dbReference type="ARBA" id="ARBA00023136"/>
    </source>
</evidence>
<dbReference type="SUPFAM" id="SSF74653">
    <property type="entry name" value="TolA/TonB C-terminal domain"/>
    <property type="match status" value="1"/>
</dbReference>
<keyword evidence="9" id="KW-0472">Membrane</keyword>
<evidence type="ECO:0000313" key="12">
    <source>
        <dbReference type="Proteomes" id="UP000245754"/>
    </source>
</evidence>
<evidence type="ECO:0000256" key="2">
    <source>
        <dbReference type="ARBA" id="ARBA00006555"/>
    </source>
</evidence>
<dbReference type="Proteomes" id="UP000245754">
    <property type="component" value="Unassembled WGS sequence"/>
</dbReference>
<keyword evidence="6" id="KW-0812">Transmembrane</keyword>
<evidence type="ECO:0000259" key="10">
    <source>
        <dbReference type="PROSITE" id="PS52015"/>
    </source>
</evidence>
<dbReference type="AlphaFoldDB" id="A0A316ENC8"/>
<keyword evidence="7" id="KW-0653">Protein transport</keyword>
<keyword evidence="3" id="KW-0813">Transport</keyword>
<keyword evidence="12" id="KW-1185">Reference proteome</keyword>
<evidence type="ECO:0000256" key="8">
    <source>
        <dbReference type="ARBA" id="ARBA00022989"/>
    </source>
</evidence>
<dbReference type="NCBIfam" id="TIGR01352">
    <property type="entry name" value="tonB_Cterm"/>
    <property type="match status" value="1"/>
</dbReference>
<proteinExistence type="inferred from homology"/>
<accession>A0A316ENC8</accession>
<dbReference type="InterPro" id="IPR051045">
    <property type="entry name" value="TonB-dependent_transducer"/>
</dbReference>
<dbReference type="PANTHER" id="PTHR33446">
    <property type="entry name" value="PROTEIN TONB-RELATED"/>
    <property type="match status" value="1"/>
</dbReference>
<keyword evidence="8" id="KW-1133">Transmembrane helix</keyword>
<sequence length="278" mass="30002">MPHPNFDPRTLLLAIAATLFAGCATQPPAPVADPDAAAIASVFFAERARTGLARGYWRTERASWGANCVSGWDVGEMGQALVPALRRELSDGELRQAHDFLATPTGQRYAQRAMYRAPRAPATPEEAVDLRKFSETAAGRKLMDTGAALRMGEALSAAYADKLEACRQQHASFVASNSPSRMSPPAPVRKATDLSCTAPQPTYPREAIRGEQTGSVTVRFWLNPQGIVYMTLVVKSSNVPSLDAAAEKAIQSVQCQPFLANGHAITVTAEQSMRFDLR</sequence>
<evidence type="ECO:0000256" key="7">
    <source>
        <dbReference type="ARBA" id="ARBA00022927"/>
    </source>
</evidence>
<protein>
    <submittedName>
        <fullName evidence="11">TonB family protein</fullName>
    </submittedName>
</protein>
<dbReference type="GO" id="GO:0031992">
    <property type="term" value="F:energy transducer activity"/>
    <property type="evidence" value="ECO:0007669"/>
    <property type="project" value="TreeGrafter"/>
</dbReference>
<keyword evidence="5" id="KW-0997">Cell inner membrane</keyword>
<evidence type="ECO:0000256" key="6">
    <source>
        <dbReference type="ARBA" id="ARBA00022692"/>
    </source>
</evidence>
<comment type="similarity">
    <text evidence="2">Belongs to the TonB family.</text>
</comment>
<gene>
    <name evidence="11" type="ORF">C7419_103310</name>
</gene>
<dbReference type="InterPro" id="IPR006260">
    <property type="entry name" value="TonB/TolA_C"/>
</dbReference>
<evidence type="ECO:0000256" key="5">
    <source>
        <dbReference type="ARBA" id="ARBA00022519"/>
    </source>
</evidence>
<dbReference type="PANTHER" id="PTHR33446:SF2">
    <property type="entry name" value="PROTEIN TONB"/>
    <property type="match status" value="1"/>
</dbReference>
<reference evidence="11 12" key="1">
    <citation type="submission" date="2018-05" db="EMBL/GenBank/DDBJ databases">
        <title>Genomic Encyclopedia of Type Strains, Phase IV (KMG-V): Genome sequencing to study the core and pangenomes of soil and plant-associated prokaryotes.</title>
        <authorList>
            <person name="Whitman W."/>
        </authorList>
    </citation>
    <scope>NUCLEOTIDE SEQUENCE [LARGE SCALE GENOMIC DNA]</scope>
    <source>
        <strain evidence="11 12">SLV-132</strain>
    </source>
</reference>
<dbReference type="PROSITE" id="PS52015">
    <property type="entry name" value="TONB_CTD"/>
    <property type="match status" value="1"/>
</dbReference>
<dbReference type="Gene3D" id="3.30.1150.10">
    <property type="match status" value="1"/>
</dbReference>
<dbReference type="RefSeq" id="WP_109584062.1">
    <property type="nucleotide sequence ID" value="NZ_QGGT01000003.1"/>
</dbReference>
<evidence type="ECO:0000256" key="1">
    <source>
        <dbReference type="ARBA" id="ARBA00004383"/>
    </source>
</evidence>
<organism evidence="11 12">
    <name type="scientific">Cupriavidus plantarum</name>
    <dbReference type="NCBI Taxonomy" id="942865"/>
    <lineage>
        <taxon>Bacteria</taxon>
        <taxon>Pseudomonadati</taxon>
        <taxon>Pseudomonadota</taxon>
        <taxon>Betaproteobacteria</taxon>
        <taxon>Burkholderiales</taxon>
        <taxon>Burkholderiaceae</taxon>
        <taxon>Cupriavidus</taxon>
    </lineage>
</organism>
<comment type="subcellular location">
    <subcellularLocation>
        <location evidence="1">Cell inner membrane</location>
        <topology evidence="1">Single-pass membrane protein</topology>
        <orientation evidence="1">Periplasmic side</orientation>
    </subcellularLocation>
</comment>
<dbReference type="InterPro" id="IPR037682">
    <property type="entry name" value="TonB_C"/>
</dbReference>
<dbReference type="GO" id="GO:0098797">
    <property type="term" value="C:plasma membrane protein complex"/>
    <property type="evidence" value="ECO:0007669"/>
    <property type="project" value="TreeGrafter"/>
</dbReference>
<evidence type="ECO:0000313" key="11">
    <source>
        <dbReference type="EMBL" id="PWK33991.1"/>
    </source>
</evidence>
<feature type="domain" description="TonB C-terminal" evidence="10">
    <location>
        <begin position="188"/>
        <end position="278"/>
    </location>
</feature>
<evidence type="ECO:0000256" key="3">
    <source>
        <dbReference type="ARBA" id="ARBA00022448"/>
    </source>
</evidence>
<dbReference type="GO" id="GO:0055085">
    <property type="term" value="P:transmembrane transport"/>
    <property type="evidence" value="ECO:0007669"/>
    <property type="project" value="InterPro"/>
</dbReference>
<keyword evidence="4" id="KW-1003">Cell membrane</keyword>
<dbReference type="EMBL" id="QGGT01000003">
    <property type="protein sequence ID" value="PWK33991.1"/>
    <property type="molecule type" value="Genomic_DNA"/>
</dbReference>
<dbReference type="GO" id="GO:0015031">
    <property type="term" value="P:protein transport"/>
    <property type="evidence" value="ECO:0007669"/>
    <property type="project" value="UniProtKB-KW"/>
</dbReference>
<name>A0A316ENC8_9BURK</name>
<comment type="caution">
    <text evidence="11">The sequence shown here is derived from an EMBL/GenBank/DDBJ whole genome shotgun (WGS) entry which is preliminary data.</text>
</comment>
<evidence type="ECO:0000256" key="4">
    <source>
        <dbReference type="ARBA" id="ARBA00022475"/>
    </source>
</evidence>
<dbReference type="Pfam" id="PF03544">
    <property type="entry name" value="TonB_C"/>
    <property type="match status" value="1"/>
</dbReference>